<name>A0A4Z2GEH4_9TELE</name>
<feature type="compositionally biased region" description="Polar residues" evidence="1">
    <location>
        <begin position="32"/>
        <end position="45"/>
    </location>
</feature>
<dbReference type="EMBL" id="SRLO01000565">
    <property type="protein sequence ID" value="TNN51948.1"/>
    <property type="molecule type" value="Genomic_DNA"/>
</dbReference>
<accession>A0A4Z2GEH4</accession>
<comment type="caution">
    <text evidence="2">The sequence shown here is derived from an EMBL/GenBank/DDBJ whole genome shotgun (WGS) entry which is preliminary data.</text>
</comment>
<gene>
    <name evidence="2" type="ORF">EYF80_037855</name>
</gene>
<evidence type="ECO:0000256" key="1">
    <source>
        <dbReference type="SAM" id="MobiDB-lite"/>
    </source>
</evidence>
<sequence>MSEKQFGIRQPERRRRPRASEGHAAESHGRQSESQFRFTDQTLNPKPSGVVLTRLRFSPVAEFEPECVLLELCVPLALLPLEEEEEEEEEMGGAGGGVCERWEDAVEEEE</sequence>
<reference evidence="2 3" key="1">
    <citation type="submission" date="2019-03" db="EMBL/GenBank/DDBJ databases">
        <title>First draft genome of Liparis tanakae, snailfish: a comprehensive survey of snailfish specific genes.</title>
        <authorList>
            <person name="Kim W."/>
            <person name="Song I."/>
            <person name="Jeong J.-H."/>
            <person name="Kim D."/>
            <person name="Kim S."/>
            <person name="Ryu S."/>
            <person name="Song J.Y."/>
            <person name="Lee S.K."/>
        </authorList>
    </citation>
    <scope>NUCLEOTIDE SEQUENCE [LARGE SCALE GENOMIC DNA]</scope>
    <source>
        <tissue evidence="2">Muscle</tissue>
    </source>
</reference>
<dbReference type="Proteomes" id="UP000314294">
    <property type="component" value="Unassembled WGS sequence"/>
</dbReference>
<proteinExistence type="predicted"/>
<evidence type="ECO:0000313" key="2">
    <source>
        <dbReference type="EMBL" id="TNN51948.1"/>
    </source>
</evidence>
<feature type="compositionally biased region" description="Basic and acidic residues" evidence="1">
    <location>
        <begin position="18"/>
        <end position="31"/>
    </location>
</feature>
<feature type="region of interest" description="Disordered" evidence="1">
    <location>
        <begin position="1"/>
        <end position="45"/>
    </location>
</feature>
<organism evidence="2 3">
    <name type="scientific">Liparis tanakae</name>
    <name type="common">Tanaka's snailfish</name>
    <dbReference type="NCBI Taxonomy" id="230148"/>
    <lineage>
        <taxon>Eukaryota</taxon>
        <taxon>Metazoa</taxon>
        <taxon>Chordata</taxon>
        <taxon>Craniata</taxon>
        <taxon>Vertebrata</taxon>
        <taxon>Euteleostomi</taxon>
        <taxon>Actinopterygii</taxon>
        <taxon>Neopterygii</taxon>
        <taxon>Teleostei</taxon>
        <taxon>Neoteleostei</taxon>
        <taxon>Acanthomorphata</taxon>
        <taxon>Eupercaria</taxon>
        <taxon>Perciformes</taxon>
        <taxon>Cottioidei</taxon>
        <taxon>Cottales</taxon>
        <taxon>Liparidae</taxon>
        <taxon>Liparis</taxon>
    </lineage>
</organism>
<protein>
    <submittedName>
        <fullName evidence="2">Uncharacterized protein</fullName>
    </submittedName>
</protein>
<keyword evidence="3" id="KW-1185">Reference proteome</keyword>
<evidence type="ECO:0000313" key="3">
    <source>
        <dbReference type="Proteomes" id="UP000314294"/>
    </source>
</evidence>
<dbReference type="AlphaFoldDB" id="A0A4Z2GEH4"/>